<dbReference type="EMBL" id="BLXT01002947">
    <property type="protein sequence ID" value="GFN99150.1"/>
    <property type="molecule type" value="Genomic_DNA"/>
</dbReference>
<sequence length="129" mass="14367">MKSWYMILTSLAVPTGKAIYKMKSWYMIQTGLAVPTGKAICKDEELCPICVCVSMYLYVWCMCVCVYVSLHGNIRSGHQPFVHVTADDRRLSAAAAAAAHRTNGTAWTEDTWGRCDADYSMLGNTFTHT</sequence>
<accession>A0AAV3ZT43</accession>
<name>A0AAV3ZT43_9GAST</name>
<protein>
    <recommendedName>
        <fullName evidence="3">Secreted protein</fullName>
    </recommendedName>
</protein>
<reference evidence="1 2" key="1">
    <citation type="journal article" date="2021" name="Elife">
        <title>Chloroplast acquisition without the gene transfer in kleptoplastic sea slugs, Plakobranchus ocellatus.</title>
        <authorList>
            <person name="Maeda T."/>
            <person name="Takahashi S."/>
            <person name="Yoshida T."/>
            <person name="Shimamura S."/>
            <person name="Takaki Y."/>
            <person name="Nagai Y."/>
            <person name="Toyoda A."/>
            <person name="Suzuki Y."/>
            <person name="Arimoto A."/>
            <person name="Ishii H."/>
            <person name="Satoh N."/>
            <person name="Nishiyama T."/>
            <person name="Hasebe M."/>
            <person name="Maruyama T."/>
            <person name="Minagawa J."/>
            <person name="Obokata J."/>
            <person name="Shigenobu S."/>
        </authorList>
    </citation>
    <scope>NUCLEOTIDE SEQUENCE [LARGE SCALE GENOMIC DNA]</scope>
</reference>
<gene>
    <name evidence="1" type="ORF">PoB_002565600</name>
</gene>
<proteinExistence type="predicted"/>
<evidence type="ECO:0000313" key="1">
    <source>
        <dbReference type="EMBL" id="GFN99150.1"/>
    </source>
</evidence>
<organism evidence="1 2">
    <name type="scientific">Plakobranchus ocellatus</name>
    <dbReference type="NCBI Taxonomy" id="259542"/>
    <lineage>
        <taxon>Eukaryota</taxon>
        <taxon>Metazoa</taxon>
        <taxon>Spiralia</taxon>
        <taxon>Lophotrochozoa</taxon>
        <taxon>Mollusca</taxon>
        <taxon>Gastropoda</taxon>
        <taxon>Heterobranchia</taxon>
        <taxon>Euthyneura</taxon>
        <taxon>Panpulmonata</taxon>
        <taxon>Sacoglossa</taxon>
        <taxon>Placobranchoidea</taxon>
        <taxon>Plakobranchidae</taxon>
        <taxon>Plakobranchus</taxon>
    </lineage>
</organism>
<evidence type="ECO:0008006" key="3">
    <source>
        <dbReference type="Google" id="ProtNLM"/>
    </source>
</evidence>
<evidence type="ECO:0000313" key="2">
    <source>
        <dbReference type="Proteomes" id="UP000735302"/>
    </source>
</evidence>
<comment type="caution">
    <text evidence="1">The sequence shown here is derived from an EMBL/GenBank/DDBJ whole genome shotgun (WGS) entry which is preliminary data.</text>
</comment>
<keyword evidence="2" id="KW-1185">Reference proteome</keyword>
<dbReference type="AlphaFoldDB" id="A0AAV3ZT43"/>
<dbReference type="Proteomes" id="UP000735302">
    <property type="component" value="Unassembled WGS sequence"/>
</dbReference>